<dbReference type="PANTHER" id="PTHR32507">
    <property type="entry name" value="NA(+)/H(+) ANTIPORTER 1"/>
    <property type="match status" value="1"/>
</dbReference>
<keyword evidence="8 9" id="KW-0472">Membrane</keyword>
<keyword evidence="3" id="KW-0050">Antiport</keyword>
<feature type="transmembrane region" description="Helical" evidence="9">
    <location>
        <begin position="233"/>
        <end position="257"/>
    </location>
</feature>
<evidence type="ECO:0000256" key="4">
    <source>
        <dbReference type="ARBA" id="ARBA00022475"/>
    </source>
</evidence>
<evidence type="ECO:0000256" key="9">
    <source>
        <dbReference type="SAM" id="Phobius"/>
    </source>
</evidence>
<reference evidence="11 12" key="1">
    <citation type="submission" date="2023-10" db="EMBL/GenBank/DDBJ databases">
        <title>Microbacterium xanthum sp. nov., isolated from seaweed.</title>
        <authorList>
            <person name="Lee S.D."/>
        </authorList>
    </citation>
    <scope>NUCLEOTIDE SEQUENCE [LARGE SCALE GENOMIC DNA]</scope>
    <source>
        <strain evidence="11 12">KCTC 19124</strain>
    </source>
</reference>
<evidence type="ECO:0000256" key="7">
    <source>
        <dbReference type="ARBA" id="ARBA00023065"/>
    </source>
</evidence>
<feature type="transmembrane region" description="Helical" evidence="9">
    <location>
        <begin position="335"/>
        <end position="358"/>
    </location>
</feature>
<feature type="transmembrane region" description="Helical" evidence="9">
    <location>
        <begin position="97"/>
        <end position="125"/>
    </location>
</feature>
<gene>
    <name evidence="11" type="ORF">R2Q92_01630</name>
</gene>
<evidence type="ECO:0000256" key="3">
    <source>
        <dbReference type="ARBA" id="ARBA00022449"/>
    </source>
</evidence>
<feature type="domain" description="Cation/H+ exchanger transmembrane" evidence="10">
    <location>
        <begin position="21"/>
        <end position="386"/>
    </location>
</feature>
<keyword evidence="2" id="KW-0813">Transport</keyword>
<feature type="transmembrane region" description="Helical" evidence="9">
    <location>
        <begin position="303"/>
        <end position="323"/>
    </location>
</feature>
<dbReference type="InterPro" id="IPR006153">
    <property type="entry name" value="Cation/H_exchanger_TM"/>
</dbReference>
<accession>A0ABU5N349</accession>
<evidence type="ECO:0000256" key="2">
    <source>
        <dbReference type="ARBA" id="ARBA00022448"/>
    </source>
</evidence>
<evidence type="ECO:0000313" key="11">
    <source>
        <dbReference type="EMBL" id="MDZ8160517.1"/>
    </source>
</evidence>
<comment type="subcellular location">
    <subcellularLocation>
        <location evidence="1">Cell membrane</location>
        <topology evidence="1">Multi-pass membrane protein</topology>
    </subcellularLocation>
</comment>
<protein>
    <submittedName>
        <fullName evidence="11">Cation:proton antiporter</fullName>
    </submittedName>
</protein>
<dbReference type="InterPro" id="IPR038770">
    <property type="entry name" value="Na+/solute_symporter_sf"/>
</dbReference>
<dbReference type="RefSeq" id="WP_194423227.1">
    <property type="nucleotide sequence ID" value="NZ_BAAAPT010000001.1"/>
</dbReference>
<feature type="transmembrane region" description="Helical" evidence="9">
    <location>
        <begin position="364"/>
        <end position="387"/>
    </location>
</feature>
<dbReference type="Pfam" id="PF00999">
    <property type="entry name" value="Na_H_Exchanger"/>
    <property type="match status" value="1"/>
</dbReference>
<dbReference type="EMBL" id="JAWJYN010000001">
    <property type="protein sequence ID" value="MDZ8160517.1"/>
    <property type="molecule type" value="Genomic_DNA"/>
</dbReference>
<keyword evidence="7" id="KW-0406">Ion transport</keyword>
<keyword evidence="5 9" id="KW-0812">Transmembrane</keyword>
<organism evidence="11 12">
    <name type="scientific">Microbacterium aquimaris</name>
    <dbReference type="NCBI Taxonomy" id="459816"/>
    <lineage>
        <taxon>Bacteria</taxon>
        <taxon>Bacillati</taxon>
        <taxon>Actinomycetota</taxon>
        <taxon>Actinomycetes</taxon>
        <taxon>Micrococcales</taxon>
        <taxon>Microbacteriaceae</taxon>
        <taxon>Microbacterium</taxon>
    </lineage>
</organism>
<evidence type="ECO:0000259" key="10">
    <source>
        <dbReference type="Pfam" id="PF00999"/>
    </source>
</evidence>
<dbReference type="PANTHER" id="PTHR32507:SF8">
    <property type="entry name" value="CNH1P"/>
    <property type="match status" value="1"/>
</dbReference>
<feature type="transmembrane region" description="Helical" evidence="9">
    <location>
        <begin position="28"/>
        <end position="47"/>
    </location>
</feature>
<name>A0ABU5N349_9MICO</name>
<proteinExistence type="predicted"/>
<comment type="caution">
    <text evidence="11">The sequence shown here is derived from an EMBL/GenBank/DDBJ whole genome shotgun (WGS) entry which is preliminary data.</text>
</comment>
<dbReference type="Gene3D" id="1.20.1530.20">
    <property type="match status" value="1"/>
</dbReference>
<evidence type="ECO:0000313" key="12">
    <source>
        <dbReference type="Proteomes" id="UP001291912"/>
    </source>
</evidence>
<sequence length="430" mass="44776">MIAVLAVLLAVAVWSAVSGPLQKRGVTAALFLATVGVVAGLALPDVFDVDIDPAVAERVAEVALVLLLFSDAMRIDLHALRRQLEWPGRLLLIGLPLTVLAGVGAGLLLFPGIAVISVVLIAVMLAPTDAALGQRVVDDTSVPQRVRQALDVESGLNDGIAVPLFLVALSVANAELESSIPSAVAVNIAEQIGWGVVAGLVAGVGGGALFHFASARGWIDGRWRQALPLLAALLALAIAEALGGSGFIAAFVGGLAFGRTVGRARTDIGVFTESAGDLLAAATWVVFGAVAVTFALPMLTWQVVLYALLSLTVVRMLPVALALAGRHVGLPTMTFIGWFGPRGLASLAFLLIAIGEGIPDDDVVIPTVVTTIALSIALHALSSVPLIDRYHRWAQQRASRDPLAAEAVPTVLPRRRHAHPSWPLPHDHTP</sequence>
<dbReference type="Proteomes" id="UP001291912">
    <property type="component" value="Unassembled WGS sequence"/>
</dbReference>
<evidence type="ECO:0000256" key="5">
    <source>
        <dbReference type="ARBA" id="ARBA00022692"/>
    </source>
</evidence>
<feature type="transmembrane region" description="Helical" evidence="9">
    <location>
        <begin position="278"/>
        <end position="297"/>
    </location>
</feature>
<feature type="transmembrane region" description="Helical" evidence="9">
    <location>
        <begin position="192"/>
        <end position="213"/>
    </location>
</feature>
<keyword evidence="12" id="KW-1185">Reference proteome</keyword>
<evidence type="ECO:0000256" key="1">
    <source>
        <dbReference type="ARBA" id="ARBA00004651"/>
    </source>
</evidence>
<keyword evidence="6 9" id="KW-1133">Transmembrane helix</keyword>
<evidence type="ECO:0000256" key="6">
    <source>
        <dbReference type="ARBA" id="ARBA00022989"/>
    </source>
</evidence>
<keyword evidence="4" id="KW-1003">Cell membrane</keyword>
<evidence type="ECO:0000256" key="8">
    <source>
        <dbReference type="ARBA" id="ARBA00023136"/>
    </source>
</evidence>